<accession>A0A9R0Q8M3</accession>
<sequence>MCLQVACRDFPHARYLCVKFPFATTPHEKHCEQCYCFVCDVAAPCATWRGHAMYGHCHASDQDKIWKTMRGAKKANPCKTY</sequence>
<evidence type="ECO:0000313" key="1">
    <source>
        <dbReference type="EMBL" id="VAH05581.1"/>
    </source>
</evidence>
<dbReference type="PANTHER" id="PTHR33443:SF30">
    <property type="entry name" value="SARCOSINE DEHYDROGENASE-2C PROTEIN"/>
    <property type="match status" value="1"/>
</dbReference>
<dbReference type="Proteomes" id="UP000324705">
    <property type="component" value="Chromosome 1A"/>
</dbReference>
<dbReference type="EMBL" id="LT934111">
    <property type="protein sequence ID" value="VAH05581.1"/>
    <property type="molecule type" value="Genomic_DNA"/>
</dbReference>
<evidence type="ECO:0000313" key="3">
    <source>
        <dbReference type="Proteomes" id="UP000324705"/>
    </source>
</evidence>
<dbReference type="InterPro" id="IPR053234">
    <property type="entry name" value="RPM1_Interactor"/>
</dbReference>
<dbReference type="PANTHER" id="PTHR33443">
    <property type="entry name" value="ZGC:112980"/>
    <property type="match status" value="1"/>
</dbReference>
<proteinExistence type="predicted"/>
<reference evidence="1 3" key="1">
    <citation type="submission" date="2017-09" db="EMBL/GenBank/DDBJ databases">
        <authorList>
            <consortium name="International Durum Wheat Genome Sequencing Consortium (IDWGSC)"/>
            <person name="Milanesi L."/>
        </authorList>
    </citation>
    <scope>NUCLEOTIDE SEQUENCE [LARGE SCALE GENOMIC DNA]</scope>
    <source>
        <strain evidence="3">cv. Svevo</strain>
    </source>
</reference>
<dbReference type="Gramene" id="TRITD1Av1G125700.1">
    <property type="protein sequence ID" value="TRITD1Av1G125700.1"/>
    <property type="gene ID" value="TRITD1Av1G125700"/>
</dbReference>
<keyword evidence="3" id="KW-1185">Reference proteome</keyword>
<dbReference type="Gramene" id="TRITD1Bv1G121640.1">
    <property type="protein sequence ID" value="TRITD1Bv1G121640.1"/>
    <property type="gene ID" value="TRITD1Bv1G121640"/>
</dbReference>
<name>A0A9R0Q8M3_TRITD</name>
<dbReference type="AlphaFoldDB" id="A0A9R0Q8M3"/>
<protein>
    <submittedName>
        <fullName evidence="1 2">Uncharacterized protein</fullName>
    </submittedName>
</protein>
<dbReference type="EMBL" id="LT934112">
    <property type="protein sequence ID" value="VAH17459.1"/>
    <property type="molecule type" value="Genomic_DNA"/>
</dbReference>
<organism evidence="1 3">
    <name type="scientific">Triticum turgidum subsp. durum</name>
    <name type="common">Durum wheat</name>
    <name type="synonym">Triticum durum</name>
    <dbReference type="NCBI Taxonomy" id="4567"/>
    <lineage>
        <taxon>Eukaryota</taxon>
        <taxon>Viridiplantae</taxon>
        <taxon>Streptophyta</taxon>
        <taxon>Embryophyta</taxon>
        <taxon>Tracheophyta</taxon>
        <taxon>Spermatophyta</taxon>
        <taxon>Magnoliopsida</taxon>
        <taxon>Liliopsida</taxon>
        <taxon>Poales</taxon>
        <taxon>Poaceae</taxon>
        <taxon>BOP clade</taxon>
        <taxon>Pooideae</taxon>
        <taxon>Triticodae</taxon>
        <taxon>Triticeae</taxon>
        <taxon>Triticinae</taxon>
        <taxon>Triticum</taxon>
    </lineage>
</organism>
<gene>
    <name evidence="1" type="ORF">TRITD_1Av1G125700</name>
    <name evidence="2" type="ORF">TRITD_1Bv1G121640</name>
</gene>
<dbReference type="Proteomes" id="UP000324705">
    <property type="component" value="Chromosome 1B"/>
</dbReference>
<evidence type="ECO:0000313" key="2">
    <source>
        <dbReference type="EMBL" id="VAH17459.1"/>
    </source>
</evidence>